<proteinExistence type="predicted"/>
<dbReference type="Proteomes" id="UP000611500">
    <property type="component" value="Unassembled WGS sequence"/>
</dbReference>
<dbReference type="AlphaFoldDB" id="A0A8J3H7F3"/>
<name>A0A8J3H7F3_9RHOB</name>
<evidence type="ECO:0000313" key="2">
    <source>
        <dbReference type="Proteomes" id="UP000611500"/>
    </source>
</evidence>
<evidence type="ECO:0008006" key="3">
    <source>
        <dbReference type="Google" id="ProtNLM"/>
    </source>
</evidence>
<reference evidence="1" key="2">
    <citation type="submission" date="2020-09" db="EMBL/GenBank/DDBJ databases">
        <authorList>
            <person name="Sun Q."/>
            <person name="Zhou Y."/>
        </authorList>
    </citation>
    <scope>NUCLEOTIDE SEQUENCE</scope>
    <source>
        <strain evidence="1">CGMCC 1.7081</strain>
    </source>
</reference>
<comment type="caution">
    <text evidence="1">The sequence shown here is derived from an EMBL/GenBank/DDBJ whole genome shotgun (WGS) entry which is preliminary data.</text>
</comment>
<reference evidence="1" key="1">
    <citation type="journal article" date="2014" name="Int. J. Syst. Evol. Microbiol.">
        <title>Complete genome sequence of Corynebacterium casei LMG S-19264T (=DSM 44701T), isolated from a smear-ripened cheese.</title>
        <authorList>
            <consortium name="US DOE Joint Genome Institute (JGI-PGF)"/>
            <person name="Walter F."/>
            <person name="Albersmeier A."/>
            <person name="Kalinowski J."/>
            <person name="Ruckert C."/>
        </authorList>
    </citation>
    <scope>NUCLEOTIDE SEQUENCE</scope>
    <source>
        <strain evidence="1">CGMCC 1.7081</strain>
    </source>
</reference>
<sequence length="263" mass="28710">MVSDFFTRGWARFGPDPQVRLWADVALRVGRAALRDPAFSHWHVCGGTWFVGLDALPNDAEGRVAGSGPLTGPAVDFIKDHLGGLPPLHRGQLSTVFPGYPRPREGEGEGAFRYRLRSDAAHLDGLKAAGPDRRRRIDEPHAFILGLPLSEAAPNAAPLVVWEGSHEILRAALSEALAPHDPADWPKVDVTEAYQAARKHIFETCPRVLLPARPGEAVLVHRLLLHGVAPWSEEGASAPDEGRMIAYFRPLMPGGLAEWLHAR</sequence>
<dbReference type="RefSeq" id="WP_028092961.1">
    <property type="nucleotide sequence ID" value="NZ_BNAP01000004.1"/>
</dbReference>
<protein>
    <recommendedName>
        <fullName evidence="3">Phytanoyl-CoA dioxygenase (PhyH)</fullName>
    </recommendedName>
</protein>
<accession>A0A8J3H7F3</accession>
<dbReference type="EMBL" id="BNAP01000004">
    <property type="protein sequence ID" value="GHG86775.1"/>
    <property type="molecule type" value="Genomic_DNA"/>
</dbReference>
<dbReference type="SUPFAM" id="SSF51197">
    <property type="entry name" value="Clavaminate synthase-like"/>
    <property type="match status" value="1"/>
</dbReference>
<evidence type="ECO:0000313" key="1">
    <source>
        <dbReference type="EMBL" id="GHG86775.1"/>
    </source>
</evidence>
<gene>
    <name evidence="1" type="ORF">GCM10010961_14660</name>
</gene>
<dbReference type="Gene3D" id="2.60.120.620">
    <property type="entry name" value="q2cbj1_9rhob like domain"/>
    <property type="match status" value="1"/>
</dbReference>
<organism evidence="1 2">
    <name type="scientific">Pseudodonghicola xiamenensis</name>
    <dbReference type="NCBI Taxonomy" id="337702"/>
    <lineage>
        <taxon>Bacteria</taxon>
        <taxon>Pseudomonadati</taxon>
        <taxon>Pseudomonadota</taxon>
        <taxon>Alphaproteobacteria</taxon>
        <taxon>Rhodobacterales</taxon>
        <taxon>Paracoccaceae</taxon>
        <taxon>Pseudodonghicola</taxon>
    </lineage>
</organism>
<keyword evidence="2" id="KW-1185">Reference proteome</keyword>